<feature type="transmembrane region" description="Helical" evidence="1">
    <location>
        <begin position="47"/>
        <end position="69"/>
    </location>
</feature>
<feature type="transmembrane region" description="Helical" evidence="1">
    <location>
        <begin position="81"/>
        <end position="101"/>
    </location>
</feature>
<accession>A0A923T890</accession>
<sequence length="139" mass="15663">MELLLQILGSLLLGLALVHVIFPRYFDWTNNLKALSLINRQMMQTHTFFIALTVFLMGLLCLTSADLLISTPLGQRISLGLALFWGLRLVFQLFVYSPLLWRGKAFETVVHVLFTALWLVLTGVFGSIAWPLFAPVGKL</sequence>
<keyword evidence="1" id="KW-0812">Transmembrane</keyword>
<evidence type="ECO:0000313" key="2">
    <source>
        <dbReference type="EMBL" id="MBC6994331.1"/>
    </source>
</evidence>
<keyword evidence="1" id="KW-0472">Membrane</keyword>
<dbReference type="RefSeq" id="WP_187466411.1">
    <property type="nucleotide sequence ID" value="NZ_JACSIT010000097.1"/>
</dbReference>
<dbReference type="AlphaFoldDB" id="A0A923T890"/>
<evidence type="ECO:0000313" key="3">
    <source>
        <dbReference type="Proteomes" id="UP000650081"/>
    </source>
</evidence>
<name>A0A923T890_9BACT</name>
<organism evidence="2 3">
    <name type="scientific">Neolewinella lacunae</name>
    <dbReference type="NCBI Taxonomy" id="1517758"/>
    <lineage>
        <taxon>Bacteria</taxon>
        <taxon>Pseudomonadati</taxon>
        <taxon>Bacteroidota</taxon>
        <taxon>Saprospiria</taxon>
        <taxon>Saprospirales</taxon>
        <taxon>Lewinellaceae</taxon>
        <taxon>Neolewinella</taxon>
    </lineage>
</organism>
<dbReference type="Proteomes" id="UP000650081">
    <property type="component" value="Unassembled WGS sequence"/>
</dbReference>
<evidence type="ECO:0000256" key="1">
    <source>
        <dbReference type="SAM" id="Phobius"/>
    </source>
</evidence>
<dbReference type="EMBL" id="JACSIT010000097">
    <property type="protein sequence ID" value="MBC6994331.1"/>
    <property type="molecule type" value="Genomic_DNA"/>
</dbReference>
<keyword evidence="3" id="KW-1185">Reference proteome</keyword>
<comment type="caution">
    <text evidence="2">The sequence shown here is derived from an EMBL/GenBank/DDBJ whole genome shotgun (WGS) entry which is preliminary data.</text>
</comment>
<keyword evidence="1" id="KW-1133">Transmembrane helix</keyword>
<feature type="transmembrane region" description="Helical" evidence="1">
    <location>
        <begin position="113"/>
        <end position="133"/>
    </location>
</feature>
<reference evidence="2" key="1">
    <citation type="submission" date="2020-08" db="EMBL/GenBank/DDBJ databases">
        <title>Lewinella bacteria from marine environments.</title>
        <authorList>
            <person name="Zhong Y."/>
        </authorList>
    </citation>
    <scope>NUCLEOTIDE SEQUENCE</scope>
    <source>
        <strain evidence="2">KCTC 42187</strain>
    </source>
</reference>
<proteinExistence type="predicted"/>
<gene>
    <name evidence="2" type="ORF">H9S92_09165</name>
</gene>
<protein>
    <submittedName>
        <fullName evidence="2">Uncharacterized protein</fullName>
    </submittedName>
</protein>